<protein>
    <submittedName>
        <fullName evidence="6">S8 family peptidase</fullName>
    </submittedName>
</protein>
<keyword evidence="3" id="KW-0378">Hydrolase</keyword>
<dbReference type="EMBL" id="CP051685">
    <property type="protein sequence ID" value="QJE00003.1"/>
    <property type="molecule type" value="Genomic_DNA"/>
</dbReference>
<dbReference type="InterPro" id="IPR050131">
    <property type="entry name" value="Peptidase_S8_subtilisin-like"/>
</dbReference>
<evidence type="ECO:0000313" key="6">
    <source>
        <dbReference type="EMBL" id="QJE00003.1"/>
    </source>
</evidence>
<dbReference type="Gene3D" id="3.40.50.200">
    <property type="entry name" value="Peptidase S8/S53 domain"/>
    <property type="match status" value="1"/>
</dbReference>
<dbReference type="Proteomes" id="UP000502415">
    <property type="component" value="Chromosome"/>
</dbReference>
<keyword evidence="2" id="KW-0645">Protease</keyword>
<keyword evidence="4" id="KW-0720">Serine protease</keyword>
<name>A0A7Z2VVR2_9BURK</name>
<dbReference type="GO" id="GO:0004252">
    <property type="term" value="F:serine-type endopeptidase activity"/>
    <property type="evidence" value="ECO:0007669"/>
    <property type="project" value="InterPro"/>
</dbReference>
<evidence type="ECO:0000256" key="4">
    <source>
        <dbReference type="ARBA" id="ARBA00022825"/>
    </source>
</evidence>
<feature type="domain" description="Peptidase S8/S53" evidence="5">
    <location>
        <begin position="276"/>
        <end position="622"/>
    </location>
</feature>
<evidence type="ECO:0000256" key="3">
    <source>
        <dbReference type="ARBA" id="ARBA00022801"/>
    </source>
</evidence>
<gene>
    <name evidence="6" type="ORF">HH212_08170</name>
</gene>
<keyword evidence="7" id="KW-1185">Reference proteome</keyword>
<comment type="similarity">
    <text evidence="1">Belongs to the peptidase S8 family.</text>
</comment>
<dbReference type="GO" id="GO:0006508">
    <property type="term" value="P:proteolysis"/>
    <property type="evidence" value="ECO:0007669"/>
    <property type="project" value="UniProtKB-KW"/>
</dbReference>
<dbReference type="KEGG" id="mfy:HH212_08170"/>
<dbReference type="SUPFAM" id="SSF52743">
    <property type="entry name" value="Subtilisin-like"/>
    <property type="match status" value="1"/>
</dbReference>
<dbReference type="PANTHER" id="PTHR43806:SF11">
    <property type="entry name" value="CEREVISIN-RELATED"/>
    <property type="match status" value="1"/>
</dbReference>
<evidence type="ECO:0000256" key="2">
    <source>
        <dbReference type="ARBA" id="ARBA00022670"/>
    </source>
</evidence>
<proteinExistence type="inferred from homology"/>
<evidence type="ECO:0000259" key="5">
    <source>
        <dbReference type="Pfam" id="PF00082"/>
    </source>
</evidence>
<evidence type="ECO:0000313" key="7">
    <source>
        <dbReference type="Proteomes" id="UP000502415"/>
    </source>
</evidence>
<dbReference type="AlphaFoldDB" id="A0A7Z2VVR2"/>
<organism evidence="6 7">
    <name type="scientific">Massilia forsythiae</name>
    <dbReference type="NCBI Taxonomy" id="2728020"/>
    <lineage>
        <taxon>Bacteria</taxon>
        <taxon>Pseudomonadati</taxon>
        <taxon>Pseudomonadota</taxon>
        <taxon>Betaproteobacteria</taxon>
        <taxon>Burkholderiales</taxon>
        <taxon>Oxalobacteraceae</taxon>
        <taxon>Telluria group</taxon>
        <taxon>Massilia</taxon>
    </lineage>
</organism>
<dbReference type="Pfam" id="PF00082">
    <property type="entry name" value="Peptidase_S8"/>
    <property type="match status" value="1"/>
</dbReference>
<dbReference type="InterPro" id="IPR036852">
    <property type="entry name" value="Peptidase_S8/S53_dom_sf"/>
</dbReference>
<dbReference type="PANTHER" id="PTHR43806">
    <property type="entry name" value="PEPTIDASE S8"/>
    <property type="match status" value="1"/>
</dbReference>
<dbReference type="InterPro" id="IPR015500">
    <property type="entry name" value="Peptidase_S8_subtilisin-rel"/>
</dbReference>
<sequence>MAEQNLPHIVINGFVQSQDFQSPLSVRRQTPPQRDREEHGRQLLVKVAALQVHEQNLNAQRAELELPQQSGLTIAVDIVPKNSIDYKTFEWKKDGVELLSVVEGSAADTVTLFVPDGKLTALASRIQDYQSKNYRDTDKPANANLVNAIHDIRRAAFAQLWTDTSPMPADEPTWCQVWLRKSKLSSSAVKDRFADLAGRLGIEVDPGFVTFPGRVVVAAKGNRPMFENALQLLDLVAEVRAVRPTAAFFLADLSPEEQAGWIKDLADRTTHEREDDGPFVTLLDTGVNNGHPLLRPALHTDDCHAVEPTWGVSDHHGHGTGMAGLALYGDLTEPLASGEPVTIPHGLESVKILPPEGENPVHLYGAVTAVATNRVEIQAPGRRRTFAMMTTSSGDIFGAPSEWSATIDQLSFGRTAPEIGSEDDDEPEVRKQRLFVLSAGNVPWQEWSQYPHVNAVRTVENPAQSWNAITVGAMTDLTHVDASTYPNYVAIAAAGALSPSSRTSTAWSGAWPYKPDVVAEGGNGCLEHGLHVSVGPESVRLLTTSPDPVDEPLTESGDTSAAAAEVARLCAHISAVYPAYWPETIRALVVHGARYTPAMRGLLPVNVRKQDKINLLRTFGYGLVSAENSRSSTRRRATMVIEREFYPYRLDGSNVKLGQMQLHDLPWPRDELLALDGEVAMRVTLSYFVEPNPARRGWQSKFRYQSYALRFAVRGATESEEMFLKRINKLERDEDDTDTHGDPDSENWTMGAQLRAKGSVHSDVWVGTAAQLATKSQIAVIPVGGWWKDWKEAGQFRTTARYALVVSLEVSESVTTAVDLYAPIAVKTTIAVPAQATTIDIAS</sequence>
<dbReference type="InterPro" id="IPR034074">
    <property type="entry name" value="Y4bN_pept_dom"/>
</dbReference>
<dbReference type="RefSeq" id="WP_169434950.1">
    <property type="nucleotide sequence ID" value="NZ_CP051685.1"/>
</dbReference>
<dbReference type="InterPro" id="IPR000209">
    <property type="entry name" value="Peptidase_S8/S53_dom"/>
</dbReference>
<accession>A0A7Z2VVR2</accession>
<evidence type="ECO:0000256" key="1">
    <source>
        <dbReference type="ARBA" id="ARBA00011073"/>
    </source>
</evidence>
<reference evidence="6 7" key="1">
    <citation type="submission" date="2020-04" db="EMBL/GenBank/DDBJ databases">
        <title>Genome sequencing of novel species.</title>
        <authorList>
            <person name="Heo J."/>
            <person name="Kim S.-J."/>
            <person name="Kim J.-S."/>
            <person name="Hong S.-B."/>
            <person name="Kwon S.-W."/>
        </authorList>
    </citation>
    <scope>NUCLEOTIDE SEQUENCE [LARGE SCALE GENOMIC DNA]</scope>
    <source>
        <strain evidence="6 7">GN2-R2</strain>
    </source>
</reference>
<dbReference type="CDD" id="cd04847">
    <property type="entry name" value="Peptidases_S8_Subtilisin_like_2"/>
    <property type="match status" value="1"/>
</dbReference>
<dbReference type="PRINTS" id="PR00723">
    <property type="entry name" value="SUBTILISIN"/>
</dbReference>